<feature type="region of interest" description="Disordered" evidence="5">
    <location>
        <begin position="195"/>
        <end position="215"/>
    </location>
</feature>
<dbReference type="Pfam" id="PF13639">
    <property type="entry name" value="zf-RING_2"/>
    <property type="match status" value="1"/>
</dbReference>
<keyword evidence="2 4" id="KW-0863">Zinc-finger</keyword>
<feature type="region of interest" description="Disordered" evidence="5">
    <location>
        <begin position="48"/>
        <end position="103"/>
    </location>
</feature>
<feature type="compositionally biased region" description="Low complexity" evidence="5">
    <location>
        <begin position="206"/>
        <end position="215"/>
    </location>
</feature>
<gene>
    <name evidence="7" type="ORF">CDCA_CDCA02G0665</name>
</gene>
<evidence type="ECO:0000313" key="7">
    <source>
        <dbReference type="EMBL" id="KAK4534640.1"/>
    </source>
</evidence>
<reference evidence="7 8" key="1">
    <citation type="submission" date="2022-07" db="EMBL/GenBank/DDBJ databases">
        <title>Genome-wide signatures of adaptation to extreme environments.</title>
        <authorList>
            <person name="Cho C.H."/>
            <person name="Yoon H.S."/>
        </authorList>
    </citation>
    <scope>NUCLEOTIDE SEQUENCE [LARGE SCALE GENOMIC DNA]</scope>
    <source>
        <strain evidence="7 8">DBV 063 E5</strain>
    </source>
</reference>
<dbReference type="SUPFAM" id="SSF57850">
    <property type="entry name" value="RING/U-box"/>
    <property type="match status" value="1"/>
</dbReference>
<dbReference type="PROSITE" id="PS50089">
    <property type="entry name" value="ZF_RING_2"/>
    <property type="match status" value="1"/>
</dbReference>
<evidence type="ECO:0000256" key="1">
    <source>
        <dbReference type="ARBA" id="ARBA00022723"/>
    </source>
</evidence>
<evidence type="ECO:0000313" key="8">
    <source>
        <dbReference type="Proteomes" id="UP001301350"/>
    </source>
</evidence>
<keyword evidence="1" id="KW-0479">Metal-binding</keyword>
<keyword evidence="3" id="KW-0862">Zinc</keyword>
<sequence length="398" mass="43540">METLGSDDAEVVSEVTVLGGANAVEVIDVDEADNEVQFVSETLRQTARSTAAHSTRGGRLFASGLTPYPAAPPSDRSRPLTLPPRGDASGVLSSSRGRPRRGRAAAAAAAAVAPTQRSVHQRIIRRLREIASGRRETRERRTRTQRSPGGVWETARNLLSDWLGWHGTDREWLEPSVYHDILQWLEDSPTAAATTTAAARWRRQPAARATRATAGRTSPSRWELFALNDVLAAAFSRNEGPGPCPHEMLQLLPVHRATPRDLHETCAVCLCEYQRGDRLRRLPCMHAFHVDCIDPWLLSDCRCPIDKYSVVSGLEDAESQRKLRALCEDDAPMAQAEECRGDAEEVPAGPSVPAPSTSARASATRRRRSRTGAASQRAVRAHAAATARRKPRRAPAAR</sequence>
<evidence type="ECO:0000259" key="6">
    <source>
        <dbReference type="PROSITE" id="PS50089"/>
    </source>
</evidence>
<feature type="compositionally biased region" description="Basic residues" evidence="5">
    <location>
        <begin position="387"/>
        <end position="398"/>
    </location>
</feature>
<dbReference type="GO" id="GO:0008270">
    <property type="term" value="F:zinc ion binding"/>
    <property type="evidence" value="ECO:0007669"/>
    <property type="project" value="UniProtKB-KW"/>
</dbReference>
<dbReference type="InterPro" id="IPR001841">
    <property type="entry name" value="Znf_RING"/>
</dbReference>
<comment type="caution">
    <text evidence="7">The sequence shown here is derived from an EMBL/GenBank/DDBJ whole genome shotgun (WGS) entry which is preliminary data.</text>
</comment>
<dbReference type="GO" id="GO:0061630">
    <property type="term" value="F:ubiquitin protein ligase activity"/>
    <property type="evidence" value="ECO:0007669"/>
    <property type="project" value="TreeGrafter"/>
</dbReference>
<feature type="domain" description="RING-type" evidence="6">
    <location>
        <begin position="266"/>
        <end position="307"/>
    </location>
</feature>
<dbReference type="GO" id="GO:0006511">
    <property type="term" value="P:ubiquitin-dependent protein catabolic process"/>
    <property type="evidence" value="ECO:0007669"/>
    <property type="project" value="TreeGrafter"/>
</dbReference>
<accession>A0AAV9IRC9</accession>
<dbReference type="Proteomes" id="UP001301350">
    <property type="component" value="Unassembled WGS sequence"/>
</dbReference>
<dbReference type="PANTHER" id="PTHR45931:SF3">
    <property type="entry name" value="RING ZINC FINGER-CONTAINING PROTEIN"/>
    <property type="match status" value="1"/>
</dbReference>
<evidence type="ECO:0000256" key="5">
    <source>
        <dbReference type="SAM" id="MobiDB-lite"/>
    </source>
</evidence>
<dbReference type="EMBL" id="JANCYW010000002">
    <property type="protein sequence ID" value="KAK4534640.1"/>
    <property type="molecule type" value="Genomic_DNA"/>
</dbReference>
<keyword evidence="8" id="KW-1185">Reference proteome</keyword>
<dbReference type="Gene3D" id="3.30.40.10">
    <property type="entry name" value="Zinc/RING finger domain, C3HC4 (zinc finger)"/>
    <property type="match status" value="1"/>
</dbReference>
<proteinExistence type="predicted"/>
<name>A0AAV9IRC9_CYACA</name>
<organism evidence="7 8">
    <name type="scientific">Cyanidium caldarium</name>
    <name type="common">Red alga</name>
    <dbReference type="NCBI Taxonomy" id="2771"/>
    <lineage>
        <taxon>Eukaryota</taxon>
        <taxon>Rhodophyta</taxon>
        <taxon>Bangiophyceae</taxon>
        <taxon>Cyanidiales</taxon>
        <taxon>Cyanidiaceae</taxon>
        <taxon>Cyanidium</taxon>
    </lineage>
</organism>
<feature type="region of interest" description="Disordered" evidence="5">
    <location>
        <begin position="337"/>
        <end position="398"/>
    </location>
</feature>
<evidence type="ECO:0000256" key="3">
    <source>
        <dbReference type="ARBA" id="ARBA00022833"/>
    </source>
</evidence>
<feature type="compositionally biased region" description="Low complexity" evidence="5">
    <location>
        <begin position="371"/>
        <end position="386"/>
    </location>
</feature>
<dbReference type="AlphaFoldDB" id="A0AAV9IRC9"/>
<dbReference type="PANTHER" id="PTHR45931">
    <property type="entry name" value="SI:CH211-59O9.10"/>
    <property type="match status" value="1"/>
</dbReference>
<protein>
    <recommendedName>
        <fullName evidence="6">RING-type domain-containing protein</fullName>
    </recommendedName>
</protein>
<dbReference type="InterPro" id="IPR013083">
    <property type="entry name" value="Znf_RING/FYVE/PHD"/>
</dbReference>
<dbReference type="GO" id="GO:0005634">
    <property type="term" value="C:nucleus"/>
    <property type="evidence" value="ECO:0007669"/>
    <property type="project" value="TreeGrafter"/>
</dbReference>
<dbReference type="SMART" id="SM00184">
    <property type="entry name" value="RING"/>
    <property type="match status" value="1"/>
</dbReference>
<evidence type="ECO:0000256" key="2">
    <source>
        <dbReference type="ARBA" id="ARBA00022771"/>
    </source>
</evidence>
<evidence type="ECO:0000256" key="4">
    <source>
        <dbReference type="PROSITE-ProRule" id="PRU00175"/>
    </source>
</evidence>
<dbReference type="InterPro" id="IPR051834">
    <property type="entry name" value="RING_finger_E3_ligase"/>
</dbReference>